<dbReference type="RefSeq" id="WP_176254667.1">
    <property type="nucleotide sequence ID" value="NZ_BAABXL010000001.1"/>
</dbReference>
<dbReference type="NCBIfam" id="TIGR00011">
    <property type="entry name" value="YbaK_EbsC"/>
    <property type="match status" value="1"/>
</dbReference>
<reference evidence="6 7" key="1">
    <citation type="submission" date="2024-04" db="EMBL/GenBank/DDBJ databases">
        <title>Defined microbial consortia suppress multidrug-resistant proinflammatory Enterobacteriaceae via ecological control.</title>
        <authorList>
            <person name="Furuichi M."/>
            <person name="Kawaguchi T."/>
            <person name="Pust M."/>
            <person name="Yasuma K."/>
            <person name="Plichta D."/>
            <person name="Hasegawa N."/>
            <person name="Ohya T."/>
            <person name="Bhattarai S."/>
            <person name="Sasajima S."/>
            <person name="Aoto Y."/>
            <person name="Tuganbaev T."/>
            <person name="Yaginuma M."/>
            <person name="Ueda M."/>
            <person name="Okahashi N."/>
            <person name="Amafuji K."/>
            <person name="Kiridooshi Y."/>
            <person name="Sugita K."/>
            <person name="Strazar M."/>
            <person name="Skelly A."/>
            <person name="Suda W."/>
            <person name="Hattori M."/>
            <person name="Nakamoto N."/>
            <person name="Caballero S."/>
            <person name="Norman J."/>
            <person name="Olle B."/>
            <person name="Tanoue T."/>
            <person name="Arita M."/>
            <person name="Bucci V."/>
            <person name="Atarashi K."/>
            <person name="Xavier R."/>
            <person name="Honda K."/>
        </authorList>
    </citation>
    <scope>NUCLEOTIDE SEQUENCE [LARGE SCALE GENOMIC DNA]</scope>
    <source>
        <strain evidence="7">f13</strain>
    </source>
</reference>
<accession>A0ABQ0AW39</accession>
<gene>
    <name evidence="6" type="primary">ybaK</name>
    <name evidence="6" type="ORF">F130042H8_13170</name>
</gene>
<proteinExistence type="inferred from homology"/>
<keyword evidence="2 4" id="KW-0648">Protein biosynthesis</keyword>
<dbReference type="CDD" id="cd00002">
    <property type="entry name" value="YbaK_deacylase"/>
    <property type="match status" value="1"/>
</dbReference>
<keyword evidence="3 4" id="KW-0456">Lyase</keyword>
<evidence type="ECO:0000313" key="7">
    <source>
        <dbReference type="Proteomes" id="UP001600894"/>
    </source>
</evidence>
<feature type="domain" description="YbaK/aminoacyl-tRNA synthetase-associated" evidence="5">
    <location>
        <begin position="41"/>
        <end position="153"/>
    </location>
</feature>
<name>A0ABQ0AW39_9FIRM</name>
<dbReference type="Proteomes" id="UP001600894">
    <property type="component" value="Unassembled WGS sequence"/>
</dbReference>
<dbReference type="InterPro" id="IPR004369">
    <property type="entry name" value="Prolyl-tRNA_editing_YbaK/EbsC"/>
</dbReference>
<protein>
    <recommendedName>
        <fullName evidence="4">Cys-tRNA(Pro)/Cys-tRNA(Cys) deacylase</fullName>
        <ecNumber evidence="4">4.2.-.-</ecNumber>
    </recommendedName>
</protein>
<dbReference type="PIRSF" id="PIRSF006181">
    <property type="entry name" value="EbsC_YbaK"/>
    <property type="match status" value="1"/>
</dbReference>
<dbReference type="EC" id="4.2.-.-" evidence="4"/>
<evidence type="ECO:0000256" key="1">
    <source>
        <dbReference type="ARBA" id="ARBA00009798"/>
    </source>
</evidence>
<evidence type="ECO:0000256" key="4">
    <source>
        <dbReference type="PIRNR" id="PIRNR006181"/>
    </source>
</evidence>
<organism evidence="6 7">
    <name type="scientific">Enterocloster alcoholdehydrogenati</name>
    <dbReference type="NCBI Taxonomy" id="2547410"/>
    <lineage>
        <taxon>Bacteria</taxon>
        <taxon>Bacillati</taxon>
        <taxon>Bacillota</taxon>
        <taxon>Clostridia</taxon>
        <taxon>Lachnospirales</taxon>
        <taxon>Lachnospiraceae</taxon>
        <taxon>Enterocloster</taxon>
    </lineage>
</organism>
<dbReference type="PANTHER" id="PTHR30411:SF0">
    <property type="entry name" value="CYS-TRNA(PRO)_CYS-TRNA(CYS) DEACYLASE YBAK"/>
    <property type="match status" value="1"/>
</dbReference>
<dbReference type="EMBL" id="BAABXL010000001">
    <property type="protein sequence ID" value="GAA6268257.1"/>
    <property type="molecule type" value="Genomic_DNA"/>
</dbReference>
<dbReference type="Pfam" id="PF04073">
    <property type="entry name" value="tRNA_edit"/>
    <property type="match status" value="1"/>
</dbReference>
<comment type="caution">
    <text evidence="6">The sequence shown here is derived from an EMBL/GenBank/DDBJ whole genome shotgun (WGS) entry which is preliminary data.</text>
</comment>
<evidence type="ECO:0000256" key="2">
    <source>
        <dbReference type="ARBA" id="ARBA00022917"/>
    </source>
</evidence>
<evidence type="ECO:0000259" key="5">
    <source>
        <dbReference type="Pfam" id="PF04073"/>
    </source>
</evidence>
<evidence type="ECO:0000313" key="6">
    <source>
        <dbReference type="EMBL" id="GAA6268257.1"/>
    </source>
</evidence>
<sequence length="163" mass="17973">MKGKKTEETVKTNVMRLLEAAGIHFETGTYEVDENDLSGSHAADLMGVDHDQMYKTLVLKGEKKGYLVCCLPVDEELDLKKVARAAGEKKVEMIHVKDMLSITGYIRGGCSPIGMKKKFPTYIEETAQLFETVTVSAGQRGVQVTLSPEDLRAYTEGVFAPLI</sequence>
<dbReference type="Gene3D" id="3.90.960.10">
    <property type="entry name" value="YbaK/aminoacyl-tRNA synthetase-associated domain"/>
    <property type="match status" value="1"/>
</dbReference>
<keyword evidence="7" id="KW-1185">Reference proteome</keyword>
<dbReference type="InterPro" id="IPR036754">
    <property type="entry name" value="YbaK/aa-tRNA-synt-asso_dom_sf"/>
</dbReference>
<dbReference type="InterPro" id="IPR007214">
    <property type="entry name" value="YbaK/aa-tRNA-synth-assoc-dom"/>
</dbReference>
<evidence type="ECO:0000256" key="3">
    <source>
        <dbReference type="ARBA" id="ARBA00023239"/>
    </source>
</evidence>
<dbReference type="SUPFAM" id="SSF55826">
    <property type="entry name" value="YbaK/ProRS associated domain"/>
    <property type="match status" value="1"/>
</dbReference>
<dbReference type="PANTHER" id="PTHR30411">
    <property type="entry name" value="CYTOPLASMIC PROTEIN"/>
    <property type="match status" value="1"/>
</dbReference>
<comment type="similarity">
    <text evidence="1 4">Belongs to the prolyl-tRNA editing family. YbaK/EbsC subfamily.</text>
</comment>